<dbReference type="Gene3D" id="3.30.70.250">
    <property type="entry name" value="Malonyl-CoA ACP transacylase, ACP-binding"/>
    <property type="match status" value="1"/>
</dbReference>
<keyword evidence="3" id="KW-0012">Acyltransferase</keyword>
<evidence type="ECO:0000256" key="1">
    <source>
        <dbReference type="ARBA" id="ARBA00013258"/>
    </source>
</evidence>
<keyword evidence="6" id="KW-1185">Reference proteome</keyword>
<reference evidence="6" key="1">
    <citation type="journal article" date="2019" name="Int. J. Syst. Evol. Microbiol.">
        <title>The Global Catalogue of Microorganisms (GCM) 10K type strain sequencing project: providing services to taxonomists for standard genome sequencing and annotation.</title>
        <authorList>
            <consortium name="The Broad Institute Genomics Platform"/>
            <consortium name="The Broad Institute Genome Sequencing Center for Infectious Disease"/>
            <person name="Wu L."/>
            <person name="Ma J."/>
        </authorList>
    </citation>
    <scope>NUCLEOTIDE SEQUENCE [LARGE SCALE GENOMIC DNA]</scope>
    <source>
        <strain evidence="6">JCM 15313</strain>
    </source>
</reference>
<evidence type="ECO:0000313" key="6">
    <source>
        <dbReference type="Proteomes" id="UP001501585"/>
    </source>
</evidence>
<dbReference type="InterPro" id="IPR001227">
    <property type="entry name" value="Ac_transferase_dom_sf"/>
</dbReference>
<protein>
    <recommendedName>
        <fullName evidence="1">[acyl-carrier-protein] S-malonyltransferase</fullName>
        <ecNumber evidence="1">2.3.1.39</ecNumber>
    </recommendedName>
</protein>
<comment type="catalytic activity">
    <reaction evidence="4">
        <text>holo-[ACP] + malonyl-CoA = malonyl-[ACP] + CoA</text>
        <dbReference type="Rhea" id="RHEA:41792"/>
        <dbReference type="Rhea" id="RHEA-COMP:9623"/>
        <dbReference type="Rhea" id="RHEA-COMP:9685"/>
        <dbReference type="ChEBI" id="CHEBI:57287"/>
        <dbReference type="ChEBI" id="CHEBI:57384"/>
        <dbReference type="ChEBI" id="CHEBI:64479"/>
        <dbReference type="ChEBI" id="CHEBI:78449"/>
        <dbReference type="EC" id="2.3.1.39"/>
    </reaction>
</comment>
<keyword evidence="2" id="KW-0808">Transferase</keyword>
<dbReference type="PANTHER" id="PTHR42681:SF1">
    <property type="entry name" value="MALONYL-COA-ACYL CARRIER PROTEIN TRANSACYLASE, MITOCHONDRIAL"/>
    <property type="match status" value="1"/>
</dbReference>
<proteinExistence type="predicted"/>
<name>A0ABP5F2T0_9ACTN</name>
<organism evidence="5 6">
    <name type="scientific">Nocardiopsis rhodophaea</name>
    <dbReference type="NCBI Taxonomy" id="280238"/>
    <lineage>
        <taxon>Bacteria</taxon>
        <taxon>Bacillati</taxon>
        <taxon>Actinomycetota</taxon>
        <taxon>Actinomycetes</taxon>
        <taxon>Streptosporangiales</taxon>
        <taxon>Nocardiopsidaceae</taxon>
        <taxon>Nocardiopsis</taxon>
    </lineage>
</organism>
<dbReference type="EC" id="2.3.1.39" evidence="1"/>
<dbReference type="Proteomes" id="UP001501585">
    <property type="component" value="Unassembled WGS sequence"/>
</dbReference>
<dbReference type="EMBL" id="BAAAPC010000025">
    <property type="protein sequence ID" value="GAA2013035.1"/>
    <property type="molecule type" value="Genomic_DNA"/>
</dbReference>
<evidence type="ECO:0000256" key="2">
    <source>
        <dbReference type="ARBA" id="ARBA00022679"/>
    </source>
</evidence>
<evidence type="ECO:0000313" key="5">
    <source>
        <dbReference type="EMBL" id="GAA2013035.1"/>
    </source>
</evidence>
<comment type="caution">
    <text evidence="5">The sequence shown here is derived from an EMBL/GenBank/DDBJ whole genome shotgun (WGS) entry which is preliminary data.</text>
</comment>
<dbReference type="Gene3D" id="3.40.366.10">
    <property type="entry name" value="Malonyl-Coenzyme A Acyl Carrier Protein, domain 2"/>
    <property type="match status" value="1"/>
</dbReference>
<dbReference type="InterPro" id="IPR016035">
    <property type="entry name" value="Acyl_Trfase/lysoPLipase"/>
</dbReference>
<dbReference type="RefSeq" id="WP_344165249.1">
    <property type="nucleotide sequence ID" value="NZ_BAAAPC010000025.1"/>
</dbReference>
<dbReference type="SUPFAM" id="SSF52151">
    <property type="entry name" value="FabD/lysophospholipase-like"/>
    <property type="match status" value="1"/>
</dbReference>
<evidence type="ECO:0000256" key="3">
    <source>
        <dbReference type="ARBA" id="ARBA00023315"/>
    </source>
</evidence>
<dbReference type="PANTHER" id="PTHR42681">
    <property type="entry name" value="MALONYL-COA-ACYL CARRIER PROTEIN TRANSACYLASE, MITOCHONDRIAL"/>
    <property type="match status" value="1"/>
</dbReference>
<dbReference type="InterPro" id="IPR050858">
    <property type="entry name" value="Mal-CoA-ACP_Trans/PKS_FabD"/>
</dbReference>
<accession>A0ABP5F2T0</accession>
<gene>
    <name evidence="5" type="ORF">GCM10009799_46730</name>
</gene>
<sequence length="305" mass="33876">MTPTGSYIFPSQVVLTPELRQLCLRAPSMRPLLDMASDTLSMDFRAILRDASDEEANDPRFRRPLINMMGIAGYKEELRRGDLHPVCVTGISLGFLSAAAAAGWVSMEDMVRMSNTMASIEMEVFEGTDLTSVFFYNCDYTKVFEELRAQDLDSLLHMSVVVSSNQFIAACHEADVRNLRPALAKAGALFKVIPYSFPGHCDLMGEVKTRFAEEWTFRDPCSNLSIPIVSINDGRPYTSSEAIWELATEQYTTVLQWNDVLSYLEGLDLDGHVVLEPSDFVLKAMSLDPSCGLKARSGGILDVSE</sequence>
<evidence type="ECO:0000256" key="4">
    <source>
        <dbReference type="ARBA" id="ARBA00048462"/>
    </source>
</evidence>